<organism evidence="11 12">
    <name type="scientific">Methylocystis bryophila</name>
    <dbReference type="NCBI Taxonomy" id="655015"/>
    <lineage>
        <taxon>Bacteria</taxon>
        <taxon>Pseudomonadati</taxon>
        <taxon>Pseudomonadota</taxon>
        <taxon>Alphaproteobacteria</taxon>
        <taxon>Hyphomicrobiales</taxon>
        <taxon>Methylocystaceae</taxon>
        <taxon>Methylocystis</taxon>
    </lineage>
</organism>
<dbReference type="PROSITE" id="PS50885">
    <property type="entry name" value="HAMP"/>
    <property type="match status" value="1"/>
</dbReference>
<dbReference type="OrthoDB" id="9806130at2"/>
<dbReference type="InterPro" id="IPR036097">
    <property type="entry name" value="HisK_dim/P_sf"/>
</dbReference>
<keyword evidence="12" id="KW-1185">Reference proteome</keyword>
<dbReference type="Gene3D" id="1.10.287.130">
    <property type="match status" value="1"/>
</dbReference>
<dbReference type="InterPro" id="IPR036890">
    <property type="entry name" value="HATPase_C_sf"/>
</dbReference>
<dbReference type="Pfam" id="PF00672">
    <property type="entry name" value="HAMP"/>
    <property type="match status" value="1"/>
</dbReference>
<dbReference type="GO" id="GO:0016020">
    <property type="term" value="C:membrane"/>
    <property type="evidence" value="ECO:0007669"/>
    <property type="project" value="UniProtKB-SubCell"/>
</dbReference>
<comment type="catalytic activity">
    <reaction evidence="1">
        <text>ATP + protein L-histidine = ADP + protein N-phospho-L-histidine.</text>
        <dbReference type="EC" id="2.7.13.3"/>
    </reaction>
</comment>
<dbReference type="InterPro" id="IPR050736">
    <property type="entry name" value="Sensor_HK_Regulatory"/>
</dbReference>
<feature type="domain" description="Histidine kinase" evidence="9">
    <location>
        <begin position="296"/>
        <end position="513"/>
    </location>
</feature>
<dbReference type="InterPro" id="IPR005467">
    <property type="entry name" value="His_kinase_dom"/>
</dbReference>
<dbReference type="InterPro" id="IPR003660">
    <property type="entry name" value="HAMP_dom"/>
</dbReference>
<dbReference type="KEGG" id="mbry:B1812_10455"/>
<dbReference type="InterPro" id="IPR004358">
    <property type="entry name" value="Sig_transdc_His_kin-like_C"/>
</dbReference>
<feature type="domain" description="HAMP" evidence="10">
    <location>
        <begin position="211"/>
        <end position="264"/>
    </location>
</feature>
<evidence type="ECO:0000256" key="4">
    <source>
        <dbReference type="ARBA" id="ARBA00022553"/>
    </source>
</evidence>
<reference evidence="11 12" key="1">
    <citation type="submission" date="2017-02" db="EMBL/GenBank/DDBJ databases">
        <authorList>
            <person name="Peterson S.W."/>
        </authorList>
    </citation>
    <scope>NUCLEOTIDE SEQUENCE [LARGE SCALE GENOMIC DNA]</scope>
    <source>
        <strain evidence="11 12">S285</strain>
    </source>
</reference>
<dbReference type="Gene3D" id="6.10.340.10">
    <property type="match status" value="1"/>
</dbReference>
<dbReference type="PROSITE" id="PS50109">
    <property type="entry name" value="HIS_KIN"/>
    <property type="match status" value="1"/>
</dbReference>
<keyword evidence="8" id="KW-1133">Transmembrane helix</keyword>
<dbReference type="SMART" id="SM00387">
    <property type="entry name" value="HATPase_c"/>
    <property type="match status" value="1"/>
</dbReference>
<dbReference type="Pfam" id="PF00512">
    <property type="entry name" value="HisKA"/>
    <property type="match status" value="1"/>
</dbReference>
<evidence type="ECO:0000313" key="11">
    <source>
        <dbReference type="EMBL" id="ARN81423.1"/>
    </source>
</evidence>
<evidence type="ECO:0000259" key="9">
    <source>
        <dbReference type="PROSITE" id="PS50109"/>
    </source>
</evidence>
<evidence type="ECO:0000256" key="7">
    <source>
        <dbReference type="ARBA" id="ARBA00023012"/>
    </source>
</evidence>
<gene>
    <name evidence="11" type="ORF">B1812_10455</name>
</gene>
<dbReference type="SUPFAM" id="SSF55874">
    <property type="entry name" value="ATPase domain of HSP90 chaperone/DNA topoisomerase II/histidine kinase"/>
    <property type="match status" value="1"/>
</dbReference>
<dbReference type="STRING" id="655015.B1812_10455"/>
<keyword evidence="7" id="KW-0902">Two-component regulatory system</keyword>
<dbReference type="InterPro" id="IPR003594">
    <property type="entry name" value="HATPase_dom"/>
</dbReference>
<dbReference type="EMBL" id="CP019948">
    <property type="protein sequence ID" value="ARN81423.1"/>
    <property type="molecule type" value="Genomic_DNA"/>
</dbReference>
<comment type="subcellular location">
    <subcellularLocation>
        <location evidence="2">Membrane</location>
    </subcellularLocation>
</comment>
<sequence length="519" mass="57991">MRRRDTIGFRLSAAFALLFAILFAFGLFGLAQFRSFTRDSAEIRERWLKSTRYLGDINNYTSDFRALEASYLLAPASSDDGSLLQEATTLDMEIARAQQGYEALAHDPEELRLYAEFERLWRAYRSEAQQVLAARRGERNDAALSVYFNASRSFFNSASDMLDRLGALTNVNAQGASRRAVQAIGSAWIYLCAAVILSLALVVLILVYLSRVVIFPLRALAHCMRALSRGDLDVKLPDARQQNEIGEMARAVTVFRNNAVDLKLSQKGLARQAMMLEEKLAQEIRLNEQQRNFISMASHEFRTPMTIIDGHAQRLLNVKDPELPSAAKERAKKIRWAVKRMSVMIDTILLSSRVFDEAPELYVHQSEFDMRALLHEVCKLNREISPNAAILEALGSESLKVSGDRDLLFQVFVNLVANSVKYSPPSTPIEVCCRSEGERVIVEIDDKGMGIPQADLPHIFERYFRGANVASVVGTGIGLYFVKLVVELHGGTVKAESVEREGARFTVELPKSGAATMSP</sequence>
<dbReference type="SMART" id="SM00304">
    <property type="entry name" value="HAMP"/>
    <property type="match status" value="1"/>
</dbReference>
<dbReference type="FunFam" id="3.30.565.10:FF:000006">
    <property type="entry name" value="Sensor histidine kinase WalK"/>
    <property type="match status" value="1"/>
</dbReference>
<dbReference type="Pfam" id="PF02518">
    <property type="entry name" value="HATPase_c"/>
    <property type="match status" value="1"/>
</dbReference>
<dbReference type="EC" id="2.7.13.3" evidence="3"/>
<dbReference type="GO" id="GO:0000155">
    <property type="term" value="F:phosphorelay sensor kinase activity"/>
    <property type="evidence" value="ECO:0007669"/>
    <property type="project" value="InterPro"/>
</dbReference>
<evidence type="ECO:0000256" key="3">
    <source>
        <dbReference type="ARBA" id="ARBA00012438"/>
    </source>
</evidence>
<dbReference type="PRINTS" id="PR00344">
    <property type="entry name" value="BCTRLSENSOR"/>
</dbReference>
<dbReference type="PANTHER" id="PTHR43711:SF28">
    <property type="entry name" value="SENSOR HISTIDINE KINASE YXDK"/>
    <property type="match status" value="1"/>
</dbReference>
<protein>
    <recommendedName>
        <fullName evidence="3">histidine kinase</fullName>
        <ecNumber evidence="3">2.7.13.3</ecNumber>
    </recommendedName>
</protein>
<proteinExistence type="predicted"/>
<dbReference type="PANTHER" id="PTHR43711">
    <property type="entry name" value="TWO-COMPONENT HISTIDINE KINASE"/>
    <property type="match status" value="1"/>
</dbReference>
<evidence type="ECO:0000259" key="10">
    <source>
        <dbReference type="PROSITE" id="PS50885"/>
    </source>
</evidence>
<dbReference type="Proteomes" id="UP000193978">
    <property type="component" value="Chromosome"/>
</dbReference>
<name>A0A1W6MUZ3_9HYPH</name>
<evidence type="ECO:0000256" key="2">
    <source>
        <dbReference type="ARBA" id="ARBA00004370"/>
    </source>
</evidence>
<dbReference type="RefSeq" id="WP_085771529.1">
    <property type="nucleotide sequence ID" value="NZ_AP027149.1"/>
</dbReference>
<dbReference type="Gene3D" id="3.30.565.10">
    <property type="entry name" value="Histidine kinase-like ATPase, C-terminal domain"/>
    <property type="match status" value="1"/>
</dbReference>
<dbReference type="InterPro" id="IPR003661">
    <property type="entry name" value="HisK_dim/P_dom"/>
</dbReference>
<accession>A0A1W6MUZ3</accession>
<evidence type="ECO:0000256" key="1">
    <source>
        <dbReference type="ARBA" id="ARBA00000085"/>
    </source>
</evidence>
<feature type="transmembrane region" description="Helical" evidence="8">
    <location>
        <begin position="187"/>
        <end position="209"/>
    </location>
</feature>
<keyword evidence="8" id="KW-0812">Transmembrane</keyword>
<dbReference type="SUPFAM" id="SSF158472">
    <property type="entry name" value="HAMP domain-like"/>
    <property type="match status" value="1"/>
</dbReference>
<keyword evidence="5" id="KW-0808">Transferase</keyword>
<dbReference type="CDD" id="cd00082">
    <property type="entry name" value="HisKA"/>
    <property type="match status" value="1"/>
</dbReference>
<keyword evidence="6" id="KW-0418">Kinase</keyword>
<keyword evidence="8" id="KW-0472">Membrane</keyword>
<keyword evidence="4" id="KW-0597">Phosphoprotein</keyword>
<dbReference type="InterPro" id="IPR024478">
    <property type="entry name" value="HlyB_4HB_MCP"/>
</dbReference>
<dbReference type="CDD" id="cd00075">
    <property type="entry name" value="HATPase"/>
    <property type="match status" value="1"/>
</dbReference>
<dbReference type="CDD" id="cd06225">
    <property type="entry name" value="HAMP"/>
    <property type="match status" value="1"/>
</dbReference>
<evidence type="ECO:0000256" key="6">
    <source>
        <dbReference type="ARBA" id="ARBA00022777"/>
    </source>
</evidence>
<dbReference type="SUPFAM" id="SSF47384">
    <property type="entry name" value="Homodimeric domain of signal transducing histidine kinase"/>
    <property type="match status" value="1"/>
</dbReference>
<evidence type="ECO:0000313" key="12">
    <source>
        <dbReference type="Proteomes" id="UP000193978"/>
    </source>
</evidence>
<dbReference type="AlphaFoldDB" id="A0A1W6MUZ3"/>
<evidence type="ECO:0000256" key="8">
    <source>
        <dbReference type="SAM" id="Phobius"/>
    </source>
</evidence>
<dbReference type="Pfam" id="PF12729">
    <property type="entry name" value="4HB_MCP_1"/>
    <property type="match status" value="1"/>
</dbReference>
<evidence type="ECO:0000256" key="5">
    <source>
        <dbReference type="ARBA" id="ARBA00022679"/>
    </source>
</evidence>
<dbReference type="SMART" id="SM00388">
    <property type="entry name" value="HisKA"/>
    <property type="match status" value="1"/>
</dbReference>